<proteinExistence type="predicted"/>
<dbReference type="PIRSF" id="PIRSF031900">
    <property type="entry name" value="UCP031900"/>
    <property type="match status" value="1"/>
</dbReference>
<feature type="domain" description="Phytase-like" evidence="1">
    <location>
        <begin position="39"/>
        <end position="279"/>
    </location>
</feature>
<sequence length="293" mass="32665">MIRATIGAAILACLAGAGVADHTRMTLASQVTWALPDEWFGGFSGLLMAPDGRTFLAVTDRGTLVEGGLERDATGLITDIRLDRFGPLRPPRGDSLPRYYTDAEDIAPDPDGGFYISFEAEHRIRYYPAPFRAARPRPRHPDFASLQNNSGLEAIATDGQGRVIAIPERSGALDRPFPVYRWDGVDWSLPYRIPRRNGYLPTSADFDAAGRLYLLERQFQLLGGFTVRIRRFTLTGDEITDEETLLVSAPNALDNAEGLSLWVDDQGRQRVTLISDDNFQFLQRTLLTEYILE</sequence>
<dbReference type="SUPFAM" id="SSF101898">
    <property type="entry name" value="NHL repeat"/>
    <property type="match status" value="1"/>
</dbReference>
<gene>
    <name evidence="2" type="ORF">FHS89_001437</name>
</gene>
<dbReference type="RefSeq" id="WP_184010031.1">
    <property type="nucleotide sequence ID" value="NZ_JACIJS010000004.1"/>
</dbReference>
<protein>
    <recommendedName>
        <fullName evidence="1">Phytase-like domain-containing protein</fullName>
    </recommendedName>
</protein>
<comment type="caution">
    <text evidence="2">The sequence shown here is derived from an EMBL/GenBank/DDBJ whole genome shotgun (WGS) entry which is preliminary data.</text>
</comment>
<dbReference type="EMBL" id="JACIJS010000004">
    <property type="protein sequence ID" value="MBB5515425.1"/>
    <property type="molecule type" value="Genomic_DNA"/>
</dbReference>
<organism evidence="2 3">
    <name type="scientific">Rubricella aquisinus</name>
    <dbReference type="NCBI Taxonomy" id="2028108"/>
    <lineage>
        <taxon>Bacteria</taxon>
        <taxon>Pseudomonadati</taxon>
        <taxon>Pseudomonadota</taxon>
        <taxon>Alphaproteobacteria</taxon>
        <taxon>Rhodobacterales</taxon>
        <taxon>Paracoccaceae</taxon>
        <taxon>Rubricella</taxon>
    </lineage>
</organism>
<evidence type="ECO:0000313" key="2">
    <source>
        <dbReference type="EMBL" id="MBB5515425.1"/>
    </source>
</evidence>
<dbReference type="InterPro" id="IPR027372">
    <property type="entry name" value="Phytase-like_dom"/>
</dbReference>
<accession>A0A840X0K6</accession>
<reference evidence="2 3" key="1">
    <citation type="submission" date="2020-08" db="EMBL/GenBank/DDBJ databases">
        <title>Genomic Encyclopedia of Type Strains, Phase IV (KMG-IV): sequencing the most valuable type-strain genomes for metagenomic binning, comparative biology and taxonomic classification.</title>
        <authorList>
            <person name="Goeker M."/>
        </authorList>
    </citation>
    <scope>NUCLEOTIDE SEQUENCE [LARGE SCALE GENOMIC DNA]</scope>
    <source>
        <strain evidence="2 3">DSM 103377</strain>
    </source>
</reference>
<dbReference type="AlphaFoldDB" id="A0A840X0K6"/>
<keyword evidence="3" id="KW-1185">Reference proteome</keyword>
<dbReference type="Pfam" id="PF13449">
    <property type="entry name" value="Phytase-like"/>
    <property type="match status" value="1"/>
</dbReference>
<name>A0A840X0K6_9RHOB</name>
<evidence type="ECO:0000259" key="1">
    <source>
        <dbReference type="Pfam" id="PF13449"/>
    </source>
</evidence>
<dbReference type="Proteomes" id="UP000553766">
    <property type="component" value="Unassembled WGS sequence"/>
</dbReference>
<dbReference type="InterPro" id="IPR014567">
    <property type="entry name" value="UCP031900"/>
</dbReference>
<evidence type="ECO:0000313" key="3">
    <source>
        <dbReference type="Proteomes" id="UP000553766"/>
    </source>
</evidence>